<evidence type="ECO:0000256" key="2">
    <source>
        <dbReference type="SAM" id="SignalP"/>
    </source>
</evidence>
<gene>
    <name evidence="3" type="ORF">OG288_21395</name>
</gene>
<dbReference type="SUPFAM" id="SSF110087">
    <property type="entry name" value="DR1885-like metal-binding protein"/>
    <property type="match status" value="1"/>
</dbReference>
<evidence type="ECO:0000313" key="4">
    <source>
        <dbReference type="Proteomes" id="UP001432166"/>
    </source>
</evidence>
<feature type="region of interest" description="Disordered" evidence="1">
    <location>
        <begin position="145"/>
        <end position="185"/>
    </location>
</feature>
<dbReference type="EMBL" id="CP108133">
    <property type="protein sequence ID" value="WTP50629.1"/>
    <property type="molecule type" value="Genomic_DNA"/>
</dbReference>
<dbReference type="Gene3D" id="2.60.40.1890">
    <property type="entry name" value="PCu(A)C copper chaperone"/>
    <property type="match status" value="1"/>
</dbReference>
<sequence length="203" mass="20431">MTRRTASAAALVAAAALILTGCGDSDSGGSGGSGGGLSVGSAYMPQPVSDSMAAGFLVIANDGGAGDHLASVTSDVAGEVTIHTTVGQSMEQVKDLDIPAHGKLVLESGGDHLMFEKLKRKPKEGDTVSLELRFTKSDPIKVEMPVKSATYQPSTATKSASQSSSQSSSRSSSHSAARAAAFPATSPMPALSALSALSTTSHH</sequence>
<dbReference type="InterPro" id="IPR007410">
    <property type="entry name" value="LpqE-like"/>
</dbReference>
<protein>
    <submittedName>
        <fullName evidence="3">Copper chaperone PCu(A)C</fullName>
    </submittedName>
</protein>
<reference evidence="3" key="1">
    <citation type="submission" date="2022-10" db="EMBL/GenBank/DDBJ databases">
        <title>The complete genomes of actinobacterial strains from the NBC collection.</title>
        <authorList>
            <person name="Joergensen T.S."/>
            <person name="Alvarez Arevalo M."/>
            <person name="Sterndorff E.B."/>
            <person name="Faurdal D."/>
            <person name="Vuksanovic O."/>
            <person name="Mourched A.-S."/>
            <person name="Charusanti P."/>
            <person name="Shaw S."/>
            <person name="Blin K."/>
            <person name="Weber T."/>
        </authorList>
    </citation>
    <scope>NUCLEOTIDE SEQUENCE</scope>
    <source>
        <strain evidence="3">NBC_00189</strain>
    </source>
</reference>
<dbReference type="Pfam" id="PF04314">
    <property type="entry name" value="PCuAC"/>
    <property type="match status" value="1"/>
</dbReference>
<organism evidence="3 4">
    <name type="scientific">Streptomyces tauricus</name>
    <dbReference type="NCBI Taxonomy" id="68274"/>
    <lineage>
        <taxon>Bacteria</taxon>
        <taxon>Bacillati</taxon>
        <taxon>Actinomycetota</taxon>
        <taxon>Actinomycetes</taxon>
        <taxon>Kitasatosporales</taxon>
        <taxon>Streptomycetaceae</taxon>
        <taxon>Streptomyces</taxon>
        <taxon>Streptomyces aurantiacus group</taxon>
    </lineage>
</organism>
<keyword evidence="2" id="KW-0732">Signal</keyword>
<dbReference type="PANTHER" id="PTHR36302:SF1">
    <property type="entry name" value="COPPER CHAPERONE PCU(A)C"/>
    <property type="match status" value="1"/>
</dbReference>
<evidence type="ECO:0000256" key="1">
    <source>
        <dbReference type="SAM" id="MobiDB-lite"/>
    </source>
</evidence>
<name>A0ABZ1JGA3_9ACTN</name>
<feature type="compositionally biased region" description="Low complexity" evidence="1">
    <location>
        <begin position="152"/>
        <end position="185"/>
    </location>
</feature>
<dbReference type="PANTHER" id="PTHR36302">
    <property type="entry name" value="BLR7088 PROTEIN"/>
    <property type="match status" value="1"/>
</dbReference>
<dbReference type="InterPro" id="IPR036182">
    <property type="entry name" value="PCuAC_sf"/>
</dbReference>
<dbReference type="PROSITE" id="PS51257">
    <property type="entry name" value="PROKAR_LIPOPROTEIN"/>
    <property type="match status" value="1"/>
</dbReference>
<accession>A0ABZ1JGA3</accession>
<dbReference type="InterPro" id="IPR058248">
    <property type="entry name" value="Lxx211020-like"/>
</dbReference>
<keyword evidence="4" id="KW-1185">Reference proteome</keyword>
<feature type="chain" id="PRO_5045663383" evidence="2">
    <location>
        <begin position="22"/>
        <end position="203"/>
    </location>
</feature>
<proteinExistence type="predicted"/>
<evidence type="ECO:0000313" key="3">
    <source>
        <dbReference type="EMBL" id="WTP50629.1"/>
    </source>
</evidence>
<dbReference type="Proteomes" id="UP001432166">
    <property type="component" value="Chromosome"/>
</dbReference>
<feature type="signal peptide" evidence="2">
    <location>
        <begin position="1"/>
        <end position="21"/>
    </location>
</feature>